<dbReference type="OrthoDB" id="9759366at2"/>
<evidence type="ECO:0000256" key="6">
    <source>
        <dbReference type="ARBA" id="ARBA00023268"/>
    </source>
</evidence>
<dbReference type="RefSeq" id="WP_058495642.1">
    <property type="nucleotide sequence ID" value="NZ_CAAAIU010000002.1"/>
</dbReference>
<dbReference type="Gene3D" id="1.20.120.1510">
    <property type="match status" value="1"/>
</dbReference>
<dbReference type="InterPro" id="IPR043519">
    <property type="entry name" value="NT_sf"/>
</dbReference>
<dbReference type="InterPro" id="IPR005190">
    <property type="entry name" value="GlnE_rpt_dom"/>
</dbReference>
<dbReference type="CDD" id="cd05401">
    <property type="entry name" value="NT_GlnE_GlnD_like"/>
    <property type="match status" value="2"/>
</dbReference>
<dbReference type="InterPro" id="IPR023057">
    <property type="entry name" value="GlnE"/>
</dbReference>
<dbReference type="NCBIfam" id="NF008292">
    <property type="entry name" value="PRK11072.1"/>
    <property type="match status" value="1"/>
</dbReference>
<organism evidence="9 10">
    <name type="scientific">Legionella drozanskii LLAP-1</name>
    <dbReference type="NCBI Taxonomy" id="1212489"/>
    <lineage>
        <taxon>Bacteria</taxon>
        <taxon>Pseudomonadati</taxon>
        <taxon>Pseudomonadota</taxon>
        <taxon>Gammaproteobacteria</taxon>
        <taxon>Legionellales</taxon>
        <taxon>Legionellaceae</taxon>
        <taxon>Legionella</taxon>
    </lineage>
</organism>
<dbReference type="GO" id="GO:0008882">
    <property type="term" value="F:[glutamate-ammonia-ligase] adenylyltransferase activity"/>
    <property type="evidence" value="ECO:0007669"/>
    <property type="project" value="InterPro"/>
</dbReference>
<dbReference type="AlphaFoldDB" id="A0A0W0SWI7"/>
<dbReference type="PANTHER" id="PTHR30621">
    <property type="entry name" value="GLUTAMINE SYNTHETASE ADENYLYLTRANSFERASE"/>
    <property type="match status" value="1"/>
</dbReference>
<dbReference type="Proteomes" id="UP000054736">
    <property type="component" value="Unassembled WGS sequence"/>
</dbReference>
<evidence type="ECO:0000256" key="4">
    <source>
        <dbReference type="ARBA" id="ARBA00022840"/>
    </source>
</evidence>
<dbReference type="GO" id="GO:0000820">
    <property type="term" value="P:regulation of glutamine family amino acid metabolic process"/>
    <property type="evidence" value="ECO:0007669"/>
    <property type="project" value="TreeGrafter"/>
</dbReference>
<keyword evidence="5" id="KW-0460">Magnesium</keyword>
<accession>A0A0W0SWI7</accession>
<reference evidence="9 10" key="1">
    <citation type="submission" date="2015-11" db="EMBL/GenBank/DDBJ databases">
        <title>Genomic analysis of 38 Legionella species identifies large and diverse effector repertoires.</title>
        <authorList>
            <person name="Burstein D."/>
            <person name="Amaro F."/>
            <person name="Zusman T."/>
            <person name="Lifshitz Z."/>
            <person name="Cohen O."/>
            <person name="Gilbert J.A."/>
            <person name="Pupko T."/>
            <person name="Shuman H.A."/>
            <person name="Segal G."/>
        </authorList>
    </citation>
    <scope>NUCLEOTIDE SEQUENCE [LARGE SCALE GENOMIC DNA]</scope>
    <source>
        <strain evidence="9 10">ATCC 700990</strain>
    </source>
</reference>
<dbReference type="SUPFAM" id="SSF81301">
    <property type="entry name" value="Nucleotidyltransferase"/>
    <property type="match status" value="2"/>
</dbReference>
<sequence>MQQQLEVPILLQSRIAIYQKQFAELEHPLAMSLQVLLLVSDYACRHIEILKQLLAEDDCLSPLNYWDYGKLLKQLSNASTHFSRDLRRFRHRHFLRLMLRELGGFADTEETMTAWSACADEIILSALEFCQRELMNRYGQPCDETGKPAKLYTLAMGKLGGKELNFSSDIDLIFAFSAAGYTNGQESISNQEYYSKVAQTFIQLLQQVTEEGFVFRVDLRLRPNGDSGALVCTLATMETYYQEQGRDWERYAMVKARLIGENVSAQTHWFHRLIRPFVYRRYVDFSVIESLRSMKAMIEREVQLNPMLDDIKRGLGGIREIEFIIQNIQLIRGGRLPHLRQQNAMVALDAMKEGRLLRRTSALKQAYLFLRKLENALQSQSDQQTHSLPKEEVKQAQIALAMSYDNWDKLLARLQQYQRIVSVLFRSVLRKVDFYEDENRLIANQLSSLWQGHVETTMAINLLASLGFHHAERCYQMLHTFRHAPRCRRLSQAARMRLDRFMVLLLSELTQVAETDTVLSQVLHLLENIVGRSAYLALLTENPQVLKELLHWFVHSPFITSLLVTQPFLLEILLDQEENWRLPSRQQLEQTLRTQLAHCDESEMQNETLRQFKLNNWLSVARAEMHGQYDAVRIGRFLADVAEVIVGEVLDLACQQLANRYPQIMQIKSHFAIIAYGKLGSREMNYNSDLDLVFVHAALQEEEGLITRLTQKILHMLTTRSQAGILYSVDTRLRPSGAAGLLVSHIDAFTEYQRAQAWTWEHQALLRARLISVNKRINQRFKQLKSDVLFLPRDKATLRDEVLAMRARITQHRDAEQVKYAPGGLLDLEFLVQFLVLANPKQSFLRYTNTLSLLQKLYSEQILSQDQFIKLKQPYKYYHYLLHQNLLQPATYDYRSQQLAVMSVRDDFWG</sequence>
<dbReference type="Pfam" id="PF03710">
    <property type="entry name" value="GlnE"/>
    <property type="match status" value="2"/>
</dbReference>
<keyword evidence="3" id="KW-0547">Nucleotide-binding</keyword>
<keyword evidence="4" id="KW-0067">ATP-binding</keyword>
<evidence type="ECO:0000256" key="1">
    <source>
        <dbReference type="ARBA" id="ARBA00022679"/>
    </source>
</evidence>
<feature type="domain" description="PII-uridylyltransferase/Glutamine-synthetase adenylyltransferase" evidence="8">
    <location>
        <begin position="807"/>
        <end position="883"/>
    </location>
</feature>
<evidence type="ECO:0000259" key="7">
    <source>
        <dbReference type="Pfam" id="PF03710"/>
    </source>
</evidence>
<feature type="domain" description="Glutamate-ammonia ligase adenylyltransferase repeated" evidence="7">
    <location>
        <begin position="38"/>
        <end position="267"/>
    </location>
</feature>
<keyword evidence="10" id="KW-1185">Reference proteome</keyword>
<name>A0A0W0SWI7_9GAMM</name>
<evidence type="ECO:0000256" key="5">
    <source>
        <dbReference type="ARBA" id="ARBA00022842"/>
    </source>
</evidence>
<dbReference type="GO" id="GO:0005524">
    <property type="term" value="F:ATP binding"/>
    <property type="evidence" value="ECO:0007669"/>
    <property type="project" value="UniProtKB-KW"/>
</dbReference>
<dbReference type="InterPro" id="IPR013546">
    <property type="entry name" value="PII_UdlTrfase/GS_AdlTrfase"/>
</dbReference>
<dbReference type="Gene3D" id="3.30.460.10">
    <property type="entry name" value="Beta Polymerase, domain 2"/>
    <property type="match status" value="2"/>
</dbReference>
<comment type="caution">
    <text evidence="9">The sequence shown here is derived from an EMBL/GenBank/DDBJ whole genome shotgun (WGS) entry which is preliminary data.</text>
</comment>
<dbReference type="STRING" id="1212489.Ldro_1345"/>
<evidence type="ECO:0000256" key="2">
    <source>
        <dbReference type="ARBA" id="ARBA00022695"/>
    </source>
</evidence>
<dbReference type="PANTHER" id="PTHR30621:SF0">
    <property type="entry name" value="BIFUNCTIONAL GLUTAMINE SYNTHETASE ADENYLYLTRANSFERASE_ADENYLYL-REMOVING ENZYME"/>
    <property type="match status" value="1"/>
</dbReference>
<gene>
    <name evidence="9" type="ORF">Ldro_1345</name>
</gene>
<evidence type="ECO:0000259" key="8">
    <source>
        <dbReference type="Pfam" id="PF08335"/>
    </source>
</evidence>
<dbReference type="EMBL" id="LNXY01000020">
    <property type="protein sequence ID" value="KTC87726.1"/>
    <property type="molecule type" value="Genomic_DNA"/>
</dbReference>
<dbReference type="FunFam" id="1.20.120.330:FF:000005">
    <property type="entry name" value="Bifunctional glutamine synthetase adenylyltransferase/adenylyl-removing enzyme"/>
    <property type="match status" value="1"/>
</dbReference>
<keyword evidence="2" id="KW-0548">Nucleotidyltransferase</keyword>
<dbReference type="SUPFAM" id="SSF81593">
    <property type="entry name" value="Nucleotidyltransferase substrate binding subunit/domain"/>
    <property type="match status" value="2"/>
</dbReference>
<dbReference type="GO" id="GO:0005829">
    <property type="term" value="C:cytosol"/>
    <property type="evidence" value="ECO:0007669"/>
    <property type="project" value="TreeGrafter"/>
</dbReference>
<keyword evidence="1 9" id="KW-0808">Transferase</keyword>
<feature type="domain" description="PII-uridylyltransferase/Glutamine-synthetase adenylyltransferase" evidence="8">
    <location>
        <begin position="292"/>
        <end position="428"/>
    </location>
</feature>
<dbReference type="Gene3D" id="1.20.120.330">
    <property type="entry name" value="Nucleotidyltransferases domain 2"/>
    <property type="match status" value="2"/>
</dbReference>
<protein>
    <submittedName>
        <fullName evidence="9">Adenylyl transferase</fullName>
    </submittedName>
</protein>
<keyword evidence="6" id="KW-0511">Multifunctional enzyme</keyword>
<dbReference type="Pfam" id="PF08335">
    <property type="entry name" value="GlnD_UR_UTase"/>
    <property type="match status" value="2"/>
</dbReference>
<evidence type="ECO:0000313" key="10">
    <source>
        <dbReference type="Proteomes" id="UP000054736"/>
    </source>
</evidence>
<feature type="domain" description="Glutamate-ammonia ligase adenylyltransferase repeated" evidence="7">
    <location>
        <begin position="547"/>
        <end position="783"/>
    </location>
</feature>
<evidence type="ECO:0000256" key="3">
    <source>
        <dbReference type="ARBA" id="ARBA00022741"/>
    </source>
</evidence>
<dbReference type="PATRIC" id="fig|1212489.4.peg.1416"/>
<evidence type="ECO:0000313" key="9">
    <source>
        <dbReference type="EMBL" id="KTC87726.1"/>
    </source>
</evidence>
<proteinExistence type="predicted"/>